<evidence type="ECO:0000313" key="3">
    <source>
        <dbReference type="EMBL" id="KAK8871972.1"/>
    </source>
</evidence>
<accession>A0ABR2J3S1</accession>
<organism evidence="3 4">
    <name type="scientific">Tritrichomonas musculus</name>
    <dbReference type="NCBI Taxonomy" id="1915356"/>
    <lineage>
        <taxon>Eukaryota</taxon>
        <taxon>Metamonada</taxon>
        <taxon>Parabasalia</taxon>
        <taxon>Tritrichomonadida</taxon>
        <taxon>Tritrichomonadidae</taxon>
        <taxon>Tritrichomonas</taxon>
    </lineage>
</organism>
<comment type="caution">
    <text evidence="3">The sequence shown here is derived from an EMBL/GenBank/DDBJ whole genome shotgun (WGS) entry which is preliminary data.</text>
</comment>
<dbReference type="EMBL" id="JAPFFF010000013">
    <property type="protein sequence ID" value="KAK8871972.1"/>
    <property type="molecule type" value="Genomic_DNA"/>
</dbReference>
<dbReference type="PANTHER" id="PTHR13774:SF17">
    <property type="entry name" value="PHENAZINE BIOSYNTHESIS-LIKE DOMAIN-CONTAINING PROTEIN"/>
    <property type="match status" value="1"/>
</dbReference>
<dbReference type="Proteomes" id="UP001470230">
    <property type="component" value="Unassembled WGS sequence"/>
</dbReference>
<name>A0ABR2J3S1_9EUKA</name>
<dbReference type="InterPro" id="IPR003719">
    <property type="entry name" value="Phenazine_PhzF-like"/>
</dbReference>
<dbReference type="PANTHER" id="PTHR13774">
    <property type="entry name" value="PHENAZINE BIOSYNTHESIS PROTEIN"/>
    <property type="match status" value="1"/>
</dbReference>
<evidence type="ECO:0008006" key="5">
    <source>
        <dbReference type="Google" id="ProtNLM"/>
    </source>
</evidence>
<dbReference type="Gene3D" id="3.10.310.10">
    <property type="entry name" value="Diaminopimelate Epimerase, Chain A, domain 1"/>
    <property type="match status" value="2"/>
</dbReference>
<keyword evidence="2" id="KW-0413">Isomerase</keyword>
<dbReference type="NCBIfam" id="TIGR00654">
    <property type="entry name" value="PhzF_family"/>
    <property type="match status" value="1"/>
</dbReference>
<sequence>MNQYIVDAFTDKIFSGNPAAICILDKWISDDLMIKIASENNLSETAFAVKEGQKYHLRWFTPGCEIDLCGHATLACGYVLLNFYEKDSKSITFKTLSGDLIVKQENDLYEMDFPALKLTPVPVTEQMTKAIGATPDEAYKGRDLLCVFKDSSIITKLDPNQQLVKELDGLLLHVTARGNDTDCISRTFAPKCNVVEDPVCGSGHCHIVPYWSRVLNKDRIVAYQASKRGGTLYCKIDGDRVILAGKAALFSEGKLHVLQ</sequence>
<dbReference type="SUPFAM" id="SSF54506">
    <property type="entry name" value="Diaminopimelate epimerase-like"/>
    <property type="match status" value="1"/>
</dbReference>
<gene>
    <name evidence="3" type="ORF">M9Y10_007722</name>
</gene>
<keyword evidence="4" id="KW-1185">Reference proteome</keyword>
<comment type="similarity">
    <text evidence="1">Belongs to the PhzF family.</text>
</comment>
<evidence type="ECO:0000313" key="4">
    <source>
        <dbReference type="Proteomes" id="UP001470230"/>
    </source>
</evidence>
<dbReference type="Pfam" id="PF02567">
    <property type="entry name" value="PhzC-PhzF"/>
    <property type="match status" value="1"/>
</dbReference>
<protein>
    <recommendedName>
        <fullName evidence="5">Phenazine biosynthesis protein PhzF family protein</fullName>
    </recommendedName>
</protein>
<reference evidence="3 4" key="1">
    <citation type="submission" date="2024-04" db="EMBL/GenBank/DDBJ databases">
        <title>Tritrichomonas musculus Genome.</title>
        <authorList>
            <person name="Alves-Ferreira E."/>
            <person name="Grigg M."/>
            <person name="Lorenzi H."/>
            <person name="Galac M."/>
        </authorList>
    </citation>
    <scope>NUCLEOTIDE SEQUENCE [LARGE SCALE GENOMIC DNA]</scope>
    <source>
        <strain evidence="3 4">EAF2021</strain>
    </source>
</reference>
<dbReference type="PIRSF" id="PIRSF016184">
    <property type="entry name" value="PhzC_PhzF"/>
    <property type="match status" value="1"/>
</dbReference>
<evidence type="ECO:0000256" key="2">
    <source>
        <dbReference type="ARBA" id="ARBA00023235"/>
    </source>
</evidence>
<evidence type="ECO:0000256" key="1">
    <source>
        <dbReference type="ARBA" id="ARBA00008270"/>
    </source>
</evidence>
<proteinExistence type="inferred from homology"/>